<keyword evidence="4" id="KW-0138">CF(0)</keyword>
<dbReference type="Pfam" id="PF00119">
    <property type="entry name" value="ATP-synt_A"/>
    <property type="match status" value="1"/>
</dbReference>
<dbReference type="GO" id="GO:0045259">
    <property type="term" value="C:proton-transporting ATP synthase complex"/>
    <property type="evidence" value="ECO:0007669"/>
    <property type="project" value="UniProtKB-KW"/>
</dbReference>
<dbReference type="GeneID" id="20196121"/>
<dbReference type="EMBL" id="AMQM01000739">
    <property type="status" value="NOT_ANNOTATED_CDS"/>
    <property type="molecule type" value="Genomic_DNA"/>
</dbReference>
<keyword evidence="10" id="KW-0066">ATP synthesis</keyword>
<keyword evidence="7 12" id="KW-1133">Transmembrane helix</keyword>
<evidence type="ECO:0000256" key="4">
    <source>
        <dbReference type="ARBA" id="ARBA00022547"/>
    </source>
</evidence>
<dbReference type="HOGENOM" id="CLU_155620_1_0_1"/>
<dbReference type="PANTHER" id="PTHR11410:SF0">
    <property type="entry name" value="ATP SYNTHASE SUBUNIT A"/>
    <property type="match status" value="1"/>
</dbReference>
<evidence type="ECO:0000256" key="5">
    <source>
        <dbReference type="ARBA" id="ARBA00022692"/>
    </source>
</evidence>
<keyword evidence="15" id="KW-1185">Reference proteome</keyword>
<proteinExistence type="inferred from homology"/>
<dbReference type="GO" id="GO:0015078">
    <property type="term" value="F:proton transmembrane transporter activity"/>
    <property type="evidence" value="ECO:0007669"/>
    <property type="project" value="InterPro"/>
</dbReference>
<evidence type="ECO:0000256" key="7">
    <source>
        <dbReference type="ARBA" id="ARBA00022989"/>
    </source>
</evidence>
<comment type="subcellular location">
    <subcellularLocation>
        <location evidence="1">Membrane</location>
        <topology evidence="1">Multi-pass membrane protein</topology>
    </subcellularLocation>
</comment>
<evidence type="ECO:0000256" key="3">
    <source>
        <dbReference type="ARBA" id="ARBA00022448"/>
    </source>
</evidence>
<dbReference type="CDD" id="cd00310">
    <property type="entry name" value="ATP-synt_Fo_a_6"/>
    <property type="match status" value="1"/>
</dbReference>
<dbReference type="GO" id="GO:0015986">
    <property type="term" value="P:proton motive force-driven ATP synthesis"/>
    <property type="evidence" value="ECO:0007669"/>
    <property type="project" value="InterPro"/>
</dbReference>
<feature type="transmembrane region" description="Helical" evidence="12">
    <location>
        <begin position="38"/>
        <end position="59"/>
    </location>
</feature>
<dbReference type="InterPro" id="IPR035908">
    <property type="entry name" value="F0_ATP_A_sf"/>
</dbReference>
<evidence type="ECO:0000256" key="1">
    <source>
        <dbReference type="ARBA" id="ARBA00004141"/>
    </source>
</evidence>
<keyword evidence="5 12" id="KW-0812">Transmembrane</keyword>
<evidence type="ECO:0000313" key="14">
    <source>
        <dbReference type="EnsemblMetazoa" id="HelroP129744"/>
    </source>
</evidence>
<name>T1EHS1_HELRO</name>
<comment type="similarity">
    <text evidence="2">Belongs to the ATPase A chain family.</text>
</comment>
<evidence type="ECO:0000313" key="13">
    <source>
        <dbReference type="EMBL" id="ESO01858.1"/>
    </source>
</evidence>
<dbReference type="PANTHER" id="PTHR11410">
    <property type="entry name" value="ATP SYNTHASE SUBUNIT A"/>
    <property type="match status" value="1"/>
</dbReference>
<sequence length="89" mass="9983">LNPFLIIIETVIISVREFTLSFRLAANKRAGHIVLRLLGTYLALTISSSTFNSAILILISSGYIIFKFAICLIQAYIFCLLLSLYTDDH</sequence>
<gene>
    <name evidence="14" type="primary">20196121</name>
    <name evidence="13" type="ORF">HELRODRAFT_129744</name>
</gene>
<accession>T1EHS1</accession>
<dbReference type="OMA" id="LISTATX"/>
<evidence type="ECO:0000256" key="8">
    <source>
        <dbReference type="ARBA" id="ARBA00023065"/>
    </source>
</evidence>
<dbReference type="Gene3D" id="1.20.120.220">
    <property type="entry name" value="ATP synthase, F0 complex, subunit A"/>
    <property type="match status" value="1"/>
</dbReference>
<reference evidence="15" key="1">
    <citation type="submission" date="2012-12" db="EMBL/GenBank/DDBJ databases">
        <authorList>
            <person name="Hellsten U."/>
            <person name="Grimwood J."/>
            <person name="Chapman J.A."/>
            <person name="Shapiro H."/>
            <person name="Aerts A."/>
            <person name="Otillar R.P."/>
            <person name="Terry A.Y."/>
            <person name="Boore J.L."/>
            <person name="Simakov O."/>
            <person name="Marletaz F."/>
            <person name="Cho S.-J."/>
            <person name="Edsinger-Gonzales E."/>
            <person name="Havlak P."/>
            <person name="Kuo D.-H."/>
            <person name="Larsson T."/>
            <person name="Lv J."/>
            <person name="Arendt D."/>
            <person name="Savage R."/>
            <person name="Osoegawa K."/>
            <person name="de Jong P."/>
            <person name="Lindberg D.R."/>
            <person name="Seaver E.C."/>
            <person name="Weisblat D.A."/>
            <person name="Putnam N.H."/>
            <person name="Grigoriev I.V."/>
            <person name="Rokhsar D.S."/>
        </authorList>
    </citation>
    <scope>NUCLEOTIDE SEQUENCE</scope>
</reference>
<dbReference type="KEGG" id="hro:HELRODRAFT_129744"/>
<evidence type="ECO:0000256" key="9">
    <source>
        <dbReference type="ARBA" id="ARBA00023136"/>
    </source>
</evidence>
<keyword evidence="8" id="KW-0406">Ion transport</keyword>
<evidence type="ECO:0000256" key="11">
    <source>
        <dbReference type="ARBA" id="ARBA00032954"/>
    </source>
</evidence>
<dbReference type="InterPro" id="IPR000568">
    <property type="entry name" value="ATP_synth_F0_asu"/>
</dbReference>
<evidence type="ECO:0000256" key="10">
    <source>
        <dbReference type="ARBA" id="ARBA00023310"/>
    </source>
</evidence>
<organism evidence="14 15">
    <name type="scientific">Helobdella robusta</name>
    <name type="common">Californian leech</name>
    <dbReference type="NCBI Taxonomy" id="6412"/>
    <lineage>
        <taxon>Eukaryota</taxon>
        <taxon>Metazoa</taxon>
        <taxon>Spiralia</taxon>
        <taxon>Lophotrochozoa</taxon>
        <taxon>Annelida</taxon>
        <taxon>Clitellata</taxon>
        <taxon>Hirudinea</taxon>
        <taxon>Rhynchobdellida</taxon>
        <taxon>Glossiphoniidae</taxon>
        <taxon>Helobdella</taxon>
    </lineage>
</organism>
<dbReference type="STRING" id="6412.T1EHS1"/>
<evidence type="ECO:0000256" key="2">
    <source>
        <dbReference type="ARBA" id="ARBA00006810"/>
    </source>
</evidence>
<evidence type="ECO:0000256" key="6">
    <source>
        <dbReference type="ARBA" id="ARBA00022781"/>
    </source>
</evidence>
<dbReference type="AlphaFoldDB" id="T1EHS1"/>
<dbReference type="OrthoDB" id="6142270at2759"/>
<keyword evidence="6" id="KW-0375">Hydrogen ion transport</keyword>
<dbReference type="InterPro" id="IPR045083">
    <property type="entry name" value="ATP_synth_F0_asu_bact/mt"/>
</dbReference>
<feature type="transmembrane region" description="Helical" evidence="12">
    <location>
        <begin position="65"/>
        <end position="85"/>
    </location>
</feature>
<dbReference type="CTD" id="20196121"/>
<dbReference type="PRINTS" id="PR00123">
    <property type="entry name" value="ATPASEA"/>
</dbReference>
<dbReference type="RefSeq" id="XP_009019266.1">
    <property type="nucleotide sequence ID" value="XM_009021018.1"/>
</dbReference>
<reference evidence="14" key="3">
    <citation type="submission" date="2015-06" db="UniProtKB">
        <authorList>
            <consortium name="EnsemblMetazoa"/>
        </authorList>
    </citation>
    <scope>IDENTIFICATION</scope>
</reference>
<dbReference type="Proteomes" id="UP000015101">
    <property type="component" value="Unassembled WGS sequence"/>
</dbReference>
<dbReference type="EnsemblMetazoa" id="HelroT129744">
    <property type="protein sequence ID" value="HelroP129744"/>
    <property type="gene ID" value="HelroG129744"/>
</dbReference>
<evidence type="ECO:0000313" key="15">
    <source>
        <dbReference type="Proteomes" id="UP000015101"/>
    </source>
</evidence>
<dbReference type="SUPFAM" id="SSF81336">
    <property type="entry name" value="F1F0 ATP synthase subunit A"/>
    <property type="match status" value="1"/>
</dbReference>
<protein>
    <recommendedName>
        <fullName evidence="11">F-ATPase protein 6</fullName>
    </recommendedName>
</protein>
<evidence type="ECO:0000256" key="12">
    <source>
        <dbReference type="SAM" id="Phobius"/>
    </source>
</evidence>
<reference evidence="13 15" key="2">
    <citation type="journal article" date="2013" name="Nature">
        <title>Insights into bilaterian evolution from three spiralian genomes.</title>
        <authorList>
            <person name="Simakov O."/>
            <person name="Marletaz F."/>
            <person name="Cho S.J."/>
            <person name="Edsinger-Gonzales E."/>
            <person name="Havlak P."/>
            <person name="Hellsten U."/>
            <person name="Kuo D.H."/>
            <person name="Larsson T."/>
            <person name="Lv J."/>
            <person name="Arendt D."/>
            <person name="Savage R."/>
            <person name="Osoegawa K."/>
            <person name="de Jong P."/>
            <person name="Grimwood J."/>
            <person name="Chapman J.A."/>
            <person name="Shapiro H."/>
            <person name="Aerts A."/>
            <person name="Otillar R.P."/>
            <person name="Terry A.Y."/>
            <person name="Boore J.L."/>
            <person name="Grigoriev I.V."/>
            <person name="Lindberg D.R."/>
            <person name="Seaver E.C."/>
            <person name="Weisblat D.A."/>
            <person name="Putnam N.H."/>
            <person name="Rokhsar D.S."/>
        </authorList>
    </citation>
    <scope>NUCLEOTIDE SEQUENCE</scope>
</reference>
<dbReference type="InParanoid" id="T1EHS1"/>
<dbReference type="EMBL" id="KB096742">
    <property type="protein sequence ID" value="ESO01858.1"/>
    <property type="molecule type" value="Genomic_DNA"/>
</dbReference>
<keyword evidence="3" id="KW-0813">Transport</keyword>
<keyword evidence="9 12" id="KW-0472">Membrane</keyword>